<dbReference type="InterPro" id="IPR006311">
    <property type="entry name" value="TAT_signal"/>
</dbReference>
<dbReference type="AlphaFoldDB" id="A0A1H3H717"/>
<dbReference type="InterPro" id="IPR042245">
    <property type="entry name" value="Tgt2/MlaC_sf"/>
</dbReference>
<dbReference type="STRING" id="576131.SAMN05444486_101254"/>
<accession>A0A1H3H717</accession>
<evidence type="ECO:0000313" key="2">
    <source>
        <dbReference type="EMBL" id="SDY11312.1"/>
    </source>
</evidence>
<dbReference type="Pfam" id="PF05494">
    <property type="entry name" value="MlaC"/>
    <property type="match status" value="1"/>
</dbReference>
<dbReference type="PROSITE" id="PS51318">
    <property type="entry name" value="TAT"/>
    <property type="match status" value="1"/>
</dbReference>
<feature type="signal peptide" evidence="1">
    <location>
        <begin position="1"/>
        <end position="29"/>
    </location>
</feature>
<evidence type="ECO:0000256" key="1">
    <source>
        <dbReference type="SAM" id="SignalP"/>
    </source>
</evidence>
<proteinExistence type="predicted"/>
<sequence>MRFMTRRHSIKLMAATVASFVLPPLSAQAFSKDEARSLVDKLVGEINSVIGSGKSEDAMYKDFERIFARYSDTAYIAAYTLGNDGRTATAAQKRAYSEAFETYVARKYGRRFREFIGGRLEVTGVKQVKKWYEVSAVAYLKGQSPFEVTFLVSDRSGGNKFFNLYIEGINMLLTERTEIGSMLDKRRGDIDALVADLKNAG</sequence>
<dbReference type="PANTHER" id="PTHR36573">
    <property type="entry name" value="INTERMEMBRANE PHOSPHOLIPID TRANSPORT SYSTEM BINDING PROTEIN MLAC"/>
    <property type="match status" value="1"/>
</dbReference>
<keyword evidence="1" id="KW-0732">Signal</keyword>
<feature type="chain" id="PRO_5011753750" evidence="1">
    <location>
        <begin position="30"/>
        <end position="201"/>
    </location>
</feature>
<dbReference type="EMBL" id="FNPR01000001">
    <property type="protein sequence ID" value="SDY11312.1"/>
    <property type="molecule type" value="Genomic_DNA"/>
</dbReference>
<protein>
    <submittedName>
        <fullName evidence="2">Phospholipid transport system substrate-binding protein</fullName>
    </submittedName>
</protein>
<evidence type="ECO:0000313" key="3">
    <source>
        <dbReference type="Proteomes" id="UP000199026"/>
    </source>
</evidence>
<dbReference type="Proteomes" id="UP000199026">
    <property type="component" value="Unassembled WGS sequence"/>
</dbReference>
<gene>
    <name evidence="2" type="ORF">SAMN05444486_101254</name>
</gene>
<keyword evidence="3" id="KW-1185">Reference proteome</keyword>
<reference evidence="2 3" key="1">
    <citation type="submission" date="2016-10" db="EMBL/GenBank/DDBJ databases">
        <authorList>
            <person name="de Groot N.N."/>
        </authorList>
    </citation>
    <scope>NUCLEOTIDE SEQUENCE [LARGE SCALE GENOMIC DNA]</scope>
    <source>
        <strain evidence="2 3">DSM 24677</strain>
    </source>
</reference>
<dbReference type="Gene3D" id="3.10.450.710">
    <property type="entry name" value="Tgt2/MlaC"/>
    <property type="match status" value="1"/>
</dbReference>
<name>A0A1H3H717_9RHOB</name>
<dbReference type="PANTHER" id="PTHR36573:SF1">
    <property type="entry name" value="INTERMEMBRANE PHOSPHOLIPID TRANSPORT SYSTEM BINDING PROTEIN MLAC"/>
    <property type="match status" value="1"/>
</dbReference>
<dbReference type="InterPro" id="IPR008869">
    <property type="entry name" value="MlaC/ttg2D"/>
</dbReference>
<organism evidence="2 3">
    <name type="scientific">Lentibacter algarum</name>
    <dbReference type="NCBI Taxonomy" id="576131"/>
    <lineage>
        <taxon>Bacteria</taxon>
        <taxon>Pseudomonadati</taxon>
        <taxon>Pseudomonadota</taxon>
        <taxon>Alphaproteobacteria</taxon>
        <taxon>Rhodobacterales</taxon>
        <taxon>Roseobacteraceae</taxon>
        <taxon>Lentibacter</taxon>
    </lineage>
</organism>